<sequence length="576" mass="64062">MTNNKYKSARKQKITRKTKSTIREPASNDDADSSSTANNDTNTLSMFGLGTSVLPPTGSLMSSIFGKNSGPQSSSKPAATMTKTSIGSDPPQANKQQSTSLMSSIFGNGDNNDNNESEKSSIPREEDHPSPPSKRKRKKKDDNRKNDTNDDAVKANTTGIDLFSSSASFQQVSQKRQEEIRKKQRKIMQKQVNQSRGIVSLSPNAVLERRRKRTATTGDLVTSVTVDVQQYCEPSKSSEDSEEDYDDDMEGVARLLVGRSSALFRQQGVIILQSLLSQTSKATTKKNKKSKSSASSLMKQMQSKARDVEFQVCQRLNEKLGEDSYRPKSSSSSSQPNELIAKKKDRSFRFVEVASRCLGRLDIRYGMDETPFTNLHLPPSSLPQDSTSSSSNGMHDNNVVKLLWPLVQDLLGKDAELVYTGLIPSFPGSEDQPWHQDGTTLFPDMPSDLTNILPPYALNVFIPLLDVTEELGPTEFWLGSHATDQAQDFLSQQQGLGRDPDDDDDENNDDSDTKPQIIGPLLSVGDALIYDYRICHRGTSNLSKTKTTRPMLYLMFARPWFKEHLNFGNEHLFDCK</sequence>
<gene>
    <name evidence="2" type="ORF">CYCCA115_LOCUS4429</name>
</gene>
<comment type="caution">
    <text evidence="2">The sequence shown here is derived from an EMBL/GenBank/DDBJ whole genome shotgun (WGS) entry which is preliminary data.</text>
</comment>
<dbReference type="PANTHER" id="PTHR37563:SF2">
    <property type="entry name" value="PHYTANOYL-COA DIOXYGENASE FAMILY PROTEIN (AFU_ORTHOLOGUE AFUA_2G03330)"/>
    <property type="match status" value="1"/>
</dbReference>
<organism evidence="2 3">
    <name type="scientific">Cylindrotheca closterium</name>
    <dbReference type="NCBI Taxonomy" id="2856"/>
    <lineage>
        <taxon>Eukaryota</taxon>
        <taxon>Sar</taxon>
        <taxon>Stramenopiles</taxon>
        <taxon>Ochrophyta</taxon>
        <taxon>Bacillariophyta</taxon>
        <taxon>Bacillariophyceae</taxon>
        <taxon>Bacillariophycidae</taxon>
        <taxon>Bacillariales</taxon>
        <taxon>Bacillariaceae</taxon>
        <taxon>Cylindrotheca</taxon>
    </lineage>
</organism>
<feature type="compositionally biased region" description="Low complexity" evidence="1">
    <location>
        <begin position="33"/>
        <end position="43"/>
    </location>
</feature>
<feature type="compositionally biased region" description="Acidic residues" evidence="1">
    <location>
        <begin position="500"/>
        <end position="510"/>
    </location>
</feature>
<keyword evidence="3" id="KW-1185">Reference proteome</keyword>
<dbReference type="AlphaFoldDB" id="A0AAD2FFQ3"/>
<feature type="compositionally biased region" description="Polar residues" evidence="1">
    <location>
        <begin position="59"/>
        <end position="106"/>
    </location>
</feature>
<dbReference type="InterPro" id="IPR008775">
    <property type="entry name" value="Phytyl_CoA_dOase-like"/>
</dbReference>
<feature type="region of interest" description="Disordered" evidence="1">
    <location>
        <begin position="493"/>
        <end position="518"/>
    </location>
</feature>
<dbReference type="Gene3D" id="2.60.120.620">
    <property type="entry name" value="q2cbj1_9rhob like domain"/>
    <property type="match status" value="1"/>
</dbReference>
<protein>
    <submittedName>
        <fullName evidence="2">Uncharacterized protein</fullName>
    </submittedName>
</protein>
<reference evidence="2" key="1">
    <citation type="submission" date="2023-08" db="EMBL/GenBank/DDBJ databases">
        <authorList>
            <person name="Audoor S."/>
            <person name="Bilcke G."/>
        </authorList>
    </citation>
    <scope>NUCLEOTIDE SEQUENCE</scope>
</reference>
<feature type="compositionally biased region" description="Low complexity" evidence="1">
    <location>
        <begin position="292"/>
        <end position="302"/>
    </location>
</feature>
<dbReference type="EMBL" id="CAKOGP040000446">
    <property type="protein sequence ID" value="CAJ1935091.1"/>
    <property type="molecule type" value="Genomic_DNA"/>
</dbReference>
<proteinExistence type="predicted"/>
<feature type="region of interest" description="Disordered" evidence="1">
    <location>
        <begin position="1"/>
        <end position="159"/>
    </location>
</feature>
<evidence type="ECO:0000313" key="2">
    <source>
        <dbReference type="EMBL" id="CAJ1935091.1"/>
    </source>
</evidence>
<evidence type="ECO:0000313" key="3">
    <source>
        <dbReference type="Proteomes" id="UP001295423"/>
    </source>
</evidence>
<dbReference type="SUPFAM" id="SSF51197">
    <property type="entry name" value="Clavaminate synthase-like"/>
    <property type="match status" value="1"/>
</dbReference>
<feature type="compositionally biased region" description="Basic and acidic residues" evidence="1">
    <location>
        <begin position="140"/>
        <end position="153"/>
    </location>
</feature>
<dbReference type="PANTHER" id="PTHR37563">
    <property type="entry name" value="PHYTANOYL-COA DIOXYGENASE FAMILY PROTEIN (AFU_ORTHOLOGUE AFUA_2G03330)"/>
    <property type="match status" value="1"/>
</dbReference>
<name>A0AAD2FFQ3_9STRA</name>
<accession>A0AAD2FFQ3</accession>
<feature type="compositionally biased region" description="Basic and acidic residues" evidence="1">
    <location>
        <begin position="116"/>
        <end position="129"/>
    </location>
</feature>
<dbReference type="Pfam" id="PF05721">
    <property type="entry name" value="PhyH"/>
    <property type="match status" value="1"/>
</dbReference>
<dbReference type="Proteomes" id="UP001295423">
    <property type="component" value="Unassembled WGS sequence"/>
</dbReference>
<evidence type="ECO:0000256" key="1">
    <source>
        <dbReference type="SAM" id="MobiDB-lite"/>
    </source>
</evidence>
<feature type="region of interest" description="Disordered" evidence="1">
    <location>
        <begin position="281"/>
        <end position="302"/>
    </location>
</feature>
<feature type="compositionally biased region" description="Basic residues" evidence="1">
    <location>
        <begin position="7"/>
        <end position="20"/>
    </location>
</feature>
<dbReference type="InterPro" id="IPR051961">
    <property type="entry name" value="Fungal_Metabolite_Diox"/>
</dbReference>